<name>A0A9D1MJL0_9FIRM</name>
<keyword evidence="1" id="KW-0812">Transmembrane</keyword>
<proteinExistence type="predicted"/>
<evidence type="ECO:0000256" key="1">
    <source>
        <dbReference type="SAM" id="Phobius"/>
    </source>
</evidence>
<dbReference type="EMBL" id="DVNE01000012">
    <property type="protein sequence ID" value="HIU61302.1"/>
    <property type="molecule type" value="Genomic_DNA"/>
</dbReference>
<feature type="transmembrane region" description="Helical" evidence="1">
    <location>
        <begin position="26"/>
        <end position="42"/>
    </location>
</feature>
<dbReference type="Proteomes" id="UP000824110">
    <property type="component" value="Unassembled WGS sequence"/>
</dbReference>
<keyword evidence="1" id="KW-1133">Transmembrane helix</keyword>
<evidence type="ECO:0000313" key="2">
    <source>
        <dbReference type="EMBL" id="HIU61302.1"/>
    </source>
</evidence>
<gene>
    <name evidence="2" type="ORF">IAB69_01455</name>
</gene>
<keyword evidence="1" id="KW-0472">Membrane</keyword>
<protein>
    <submittedName>
        <fullName evidence="2">Uncharacterized protein</fullName>
    </submittedName>
</protein>
<sequence>MCENYGAARGRYSGAIAGHSSCSEPWRSFFAAFVAAYFLLFLSKRCSFAAKFCFSAKVFPRVRIARARLHNYRNKIPFYVKFTHATLDYYVIFFRISKNFYNGLCKKTTG</sequence>
<reference evidence="2" key="1">
    <citation type="submission" date="2020-10" db="EMBL/GenBank/DDBJ databases">
        <authorList>
            <person name="Gilroy R."/>
        </authorList>
    </citation>
    <scope>NUCLEOTIDE SEQUENCE</scope>
    <source>
        <strain evidence="2">CHK195-12923</strain>
    </source>
</reference>
<dbReference type="AlphaFoldDB" id="A0A9D1MJL0"/>
<organism evidence="2 3">
    <name type="scientific">Candidatus Coproplasma excrementigallinarum</name>
    <dbReference type="NCBI Taxonomy" id="2840747"/>
    <lineage>
        <taxon>Bacteria</taxon>
        <taxon>Bacillati</taxon>
        <taxon>Bacillota</taxon>
        <taxon>Clostridia</taxon>
        <taxon>Eubacteriales</taxon>
        <taxon>Candidatus Coproplasma</taxon>
    </lineage>
</organism>
<accession>A0A9D1MJL0</accession>
<comment type="caution">
    <text evidence="2">The sequence shown here is derived from an EMBL/GenBank/DDBJ whole genome shotgun (WGS) entry which is preliminary data.</text>
</comment>
<evidence type="ECO:0000313" key="3">
    <source>
        <dbReference type="Proteomes" id="UP000824110"/>
    </source>
</evidence>
<reference evidence="2" key="2">
    <citation type="journal article" date="2021" name="PeerJ">
        <title>Extensive microbial diversity within the chicken gut microbiome revealed by metagenomics and culture.</title>
        <authorList>
            <person name="Gilroy R."/>
            <person name="Ravi A."/>
            <person name="Getino M."/>
            <person name="Pursley I."/>
            <person name="Horton D.L."/>
            <person name="Alikhan N.F."/>
            <person name="Baker D."/>
            <person name="Gharbi K."/>
            <person name="Hall N."/>
            <person name="Watson M."/>
            <person name="Adriaenssens E.M."/>
            <person name="Foster-Nyarko E."/>
            <person name="Jarju S."/>
            <person name="Secka A."/>
            <person name="Antonio M."/>
            <person name="Oren A."/>
            <person name="Chaudhuri R.R."/>
            <person name="La Ragione R."/>
            <person name="Hildebrand F."/>
            <person name="Pallen M.J."/>
        </authorList>
    </citation>
    <scope>NUCLEOTIDE SEQUENCE</scope>
    <source>
        <strain evidence="2">CHK195-12923</strain>
    </source>
</reference>